<dbReference type="SMART" id="SM00557">
    <property type="entry name" value="IG_FLMN"/>
    <property type="match status" value="2"/>
</dbReference>
<organism evidence="6 7">
    <name type="scientific">Discostella pseudostelligera</name>
    <dbReference type="NCBI Taxonomy" id="259834"/>
    <lineage>
        <taxon>Eukaryota</taxon>
        <taxon>Sar</taxon>
        <taxon>Stramenopiles</taxon>
        <taxon>Ochrophyta</taxon>
        <taxon>Bacillariophyta</taxon>
        <taxon>Coscinodiscophyceae</taxon>
        <taxon>Thalassiosirophycidae</taxon>
        <taxon>Stephanodiscales</taxon>
        <taxon>Stephanodiscaceae</taxon>
        <taxon>Discostella</taxon>
    </lineage>
</organism>
<feature type="domain" description="Fibronectin type-III" evidence="4">
    <location>
        <begin position="45"/>
        <end position="141"/>
    </location>
</feature>
<dbReference type="SMART" id="SM00758">
    <property type="entry name" value="PA14"/>
    <property type="match status" value="3"/>
</dbReference>
<dbReference type="InterPro" id="IPR017868">
    <property type="entry name" value="Filamin/ABP280_repeat-like"/>
</dbReference>
<evidence type="ECO:0000313" key="7">
    <source>
        <dbReference type="Proteomes" id="UP001530293"/>
    </source>
</evidence>
<feature type="repeat" description="Filamin" evidence="2">
    <location>
        <begin position="2709"/>
        <end position="2819"/>
    </location>
</feature>
<keyword evidence="3" id="KW-0732">Signal</keyword>
<accession>A0ABD3MG28</accession>
<feature type="chain" id="PRO_5044836132" description="Titin" evidence="3">
    <location>
        <begin position="33"/>
        <end position="6639"/>
    </location>
</feature>
<evidence type="ECO:0000313" key="6">
    <source>
        <dbReference type="EMBL" id="KAL3759510.1"/>
    </source>
</evidence>
<dbReference type="PANTHER" id="PTHR13817:SF73">
    <property type="entry name" value="FIBRONECTIN TYPE-III DOMAIN-CONTAINING PROTEIN"/>
    <property type="match status" value="1"/>
</dbReference>
<dbReference type="Pfam" id="PF00041">
    <property type="entry name" value="fn3"/>
    <property type="match status" value="3"/>
</dbReference>
<dbReference type="SUPFAM" id="SSF56988">
    <property type="entry name" value="Anthrax protective antigen"/>
    <property type="match status" value="3"/>
</dbReference>
<feature type="domain" description="Fibronectin type-III" evidence="4">
    <location>
        <begin position="1580"/>
        <end position="1679"/>
    </location>
</feature>
<dbReference type="InterPro" id="IPR001298">
    <property type="entry name" value="Filamin/ABP280_rpt"/>
</dbReference>
<dbReference type="InterPro" id="IPR013783">
    <property type="entry name" value="Ig-like_fold"/>
</dbReference>
<dbReference type="InterPro" id="IPR014756">
    <property type="entry name" value="Ig_E-set"/>
</dbReference>
<protein>
    <recommendedName>
        <fullName evidence="8">Titin</fullName>
    </recommendedName>
</protein>
<dbReference type="SUPFAM" id="SSF81296">
    <property type="entry name" value="E set domains"/>
    <property type="match status" value="5"/>
</dbReference>
<dbReference type="CDD" id="cd00063">
    <property type="entry name" value="FN3"/>
    <property type="match status" value="4"/>
</dbReference>
<dbReference type="Gene3D" id="2.60.40.10">
    <property type="entry name" value="Immunoglobulins"/>
    <property type="match status" value="17"/>
</dbReference>
<feature type="repeat" description="Filamin" evidence="2">
    <location>
        <begin position="2841"/>
        <end position="2920"/>
    </location>
</feature>
<feature type="domain" description="Fibronectin type-III" evidence="4">
    <location>
        <begin position="5489"/>
        <end position="5605"/>
    </location>
</feature>
<dbReference type="InterPro" id="IPR037524">
    <property type="entry name" value="PA14/GLEYA"/>
</dbReference>
<name>A0ABD3MG28_9STRA</name>
<evidence type="ECO:0000259" key="4">
    <source>
        <dbReference type="PROSITE" id="PS50853"/>
    </source>
</evidence>
<dbReference type="PROSITE" id="PS50194">
    <property type="entry name" value="FILAMIN_REPEAT"/>
    <property type="match status" value="4"/>
</dbReference>
<keyword evidence="1" id="KW-0677">Repeat</keyword>
<feature type="domain" description="PA14" evidence="5">
    <location>
        <begin position="2544"/>
        <end position="2680"/>
    </location>
</feature>
<comment type="caution">
    <text evidence="6">The sequence shown here is derived from an EMBL/GenBank/DDBJ whole genome shotgun (WGS) entry which is preliminary data.</text>
</comment>
<dbReference type="Gene3D" id="3.90.182.10">
    <property type="entry name" value="Toxin - Anthrax Protective Antigen,domain 1"/>
    <property type="match status" value="3"/>
</dbReference>
<dbReference type="PANTHER" id="PTHR13817">
    <property type="entry name" value="TITIN"/>
    <property type="match status" value="1"/>
</dbReference>
<dbReference type="InterPro" id="IPR036116">
    <property type="entry name" value="FN3_sf"/>
</dbReference>
<gene>
    <name evidence="6" type="ORF">ACHAWU_000809</name>
</gene>
<dbReference type="Pfam" id="PF00630">
    <property type="entry name" value="Filamin"/>
    <property type="match status" value="1"/>
</dbReference>
<feature type="domain" description="PA14" evidence="5">
    <location>
        <begin position="3855"/>
        <end position="4021"/>
    </location>
</feature>
<dbReference type="InterPro" id="IPR003961">
    <property type="entry name" value="FN3_dom"/>
</dbReference>
<feature type="signal peptide" evidence="3">
    <location>
        <begin position="1"/>
        <end position="32"/>
    </location>
</feature>
<dbReference type="InterPro" id="IPR050964">
    <property type="entry name" value="Striated_Muscle_Regulatory"/>
</dbReference>
<dbReference type="SUPFAM" id="SSF49265">
    <property type="entry name" value="Fibronectin type III"/>
    <property type="match status" value="7"/>
</dbReference>
<sequence length="6639" mass="715035">MPPCIKMIRESRHWKMSLWSMALLSLPLVALALGHNDASLLLHSVPGPPEWATLNVIGANTLQATFAPPLWDGGSPITSYLVEWDKTAGIPEVQRVITSQNLNANEIQTITTSAPDINEIQVVRTSGSGISEVQAITVSPPYGDTTIESAYGFAVSIDTINVGGSLQYSGQISANAVADGSRTSMAQIMENMANVHERPTVTRSEMNPDGGHTYLVTFPASMGNVPEMDVFMSDLPISITTVQEGNELEGSFRLEFMGELTADIPFDASSSVMQSKLESLDAVGAVSVTRSLADVQSGFTWEIEFLSDSNGGNLPSMKAHGDGLRTSNPLGGANVEVSTGRDGSYINGSFTLAFRDDVTNPIQFDADASTVKEELEALSTIARVHVERTPLDIVGGCIWTVSFLEDGSRVHRGDMPLLVVDSFLTGTPGGSTSIVVAEERKGTIKEVQTITVDGGGSNVDPTSSFKLRFEGEETGDILALPLGGNTCLGSTKAKQIITSSTVDTSDVGGDASVSHLTSFALTYNGYITSKIMANGASCDDTSAIIAQELMQLPHLYEVSVSGSDTGVGDEGCTWVVTFLSVMGNPELMTVTAYNGDLSVGPSHSVTVGDAYSIIRDTIAISQPEGFEGDINLIQSELSKLSSIGIVTVTSMSALPDEFGQCTWNITFESKAGDISPLEVARSGTSDYSTDTELNSGNWVIVTDDTVRGTSKPVSGDFRLEFDGELTGYIPHNASPELVESSLDSLPNIGDVSVTRLGPDVNGCYSWDVTFISDLGPLPRLVADDLDLTGTVASISVSKTIEGALPPFIGEDNGHALVQGTQDLSILIKNLKQGIPYYVRIRALNALGASPSIMPYPPHEIPFPQPPAPPSGVIVTPKDGSTLAVAIEAPFHDGGDDVISYRVDYGTQPFNQERQRISLTCDPQPAIQSVTTSAIDINEIQYLVIDSSYSGAGRISEVQSIRCDASGGTFSLSLGDETAYISHDADSQSIKDALQSLSVINEVAIVFNNGKETACAPFDGSSAGDFSVTFLSITGMDGDLPQMTAETSGLEGARHVIVATEVDGDAPLSGSIKLAFRGAISGEIDVSLEPNEIAVAIESALEALDTVQEGGVTVEAVNLVHGGHEKIFSIEFQGSGVGGNIEALSVVPEHLLILGSSADAFVLSDGESYAARNGLDSVSSLVGNELSGNFRLRLRGHTTRRIPFNASVDEMKARLEELPNIGQVDVQMSGPSKEMAYTWLITFLSSPGYFPPSARNIDDLEVVNELSTSVASDSSALINVETIQVGDSMLEGQFQVAYNDGTKIETTRPLQSFISASELKRELESLPNIGRVTVVRSRSLIGYEWDIEFTSCGLKNGNEVCNDGDLLPLEVSDVNLQGCGGPTLTVSELIAGRGPDTCPQLSNGLCSNEETFAGQYPIHHEIRDLTLGTPYYVQVRLRNSHSYGHRRLSTPLRVTPQHNPPGPPPTVILRESTSTSITVGWEMPRVNGGRVISGYELWMDTWSGGSFFMVYDGAGNPDIMEYRLATNDIGPHSQIVETGRQYRFQVRAINNCDTEDLSRSCFGEFSEMQAFTVREPRAPLPPLMPQRDADTRVISANEATIAISWFPPVDNGGSPITGYILYMKDYDGEMTSYVLDHETTKWHVDSLRTGQVYRFHVVALNSFGKSGNSPVLTTVAAMNPGLSYAGVSEFSNTYYMPVVIDVQERSLTVKWSHPQADITGGSPIIGFKLYMYKFENPLLRSNADPIKEEVQHIIISSDNELVVGTFTIIFLGYETTDIAADATEDMVKNALENLPGINLVHVDSIFNGWSITFLSEAGDLPLLQVTSGRLSHGAKIAATEITKGDFATLVYDGSEIPGLRTFEVTGLAPNAGYAFKVAPVNAVGDGILSAASVVTVATAGASASKTTASGSALSRGIAGSIQEVQIVTFLSADCSSDRLVLSYESSDDSKNLCGATAYEFEAEIEDLGAGNVHVSREAASSPIGHIGYSWTVTFNSRFGDIPMLTVDHLQVGNGRDAQGRLGQDGIYVVEFLRGQSNEFIIEPKTASGSVVKDLSASGGMGEDVFFTELWTSDASIVDGSHTWYSDGGLSTYNPVLYIEQLLSIPSDIGAFHLSMDTSETQPLGRIDGVYSQTRDIADITTVAIQNALADLPNVGKVQVTQRSDDNDFMHHFVVTFRDVFGEYPLLAASDPSVIITRNNGHMSAAEIQTIRLSADKPFTYEIQIISVSSDKSSFDLSFKSGPRTNSIPCNFGSAAEASEVAGLVEAELNSLPGLKVQVDKSVGGAGMYDDPWKFRVTFREPVGPLPLLESDTAEISQVFQGDSSLIGSIVLSYEGEYTGDIPFDASAKTIKDSLEMLNTIESVNVQKLDIYTGYQWVISFTGHAGNLPLLVAHNNVFEIQSIEISGGNPTPIGGVFTLSYLAEETGMLSFDSSADIVKTSLESLPSIDHVDVSREMFENGQSCWLVTFRVPREPVLLGIDSSGVTGSIGYASVSVEKNSQSPSLVAKVGSYPTIIVEEKVPGRPSYTGQYRAAAAGNYSLAVLQLECGGLNAQYFDNQWFMEEPVIERVDPGVNFNWGSGVITQYGRDYISVRWWGKIRPLSSEHYTFFLGADDGARLYLDHVLIIDIWEQRYVQKKATVELTAGVFHDLKIEYKEITGDANLQLEWSSRSLRKQAINPSQLYHPSHIVGSPFRTTITAGAADYPYSDIIEIEGQNITLAVAGERTSFLLQARDSSGNARLFSGDASDGVQWAEEQFTVDIVGDQGSISGDIIYLESGQHRVDYTVLKAGTYRVHVKTGGTDVYCGLGEENKCSPFSLTVLPGATLASNCEAESSFDPVDYLVEARAGEIGTVYLQSKDAFGNNRISGGDEVIALFKSASNPDIQYRGNVKDRYDGSYQITYSIPVAGSYLVSITIGGEAVRYCVGPSGERWHSRHYDGSSVYTPPPFCSLGDDLFLHVIHRELHGVASSLTEDNLLGLSSAVVGVETGFTIESRDKFGNVRSGSSTSNIVESGDGMSDAFLISLVGPKGNTVVTSSAVEILSSLDSSVPGYFRLSYGGRVTGDIPHNFSAAAMQVVLSSLHNTGSTQSAVQVSRSDVNGNYQWKITFVDHLELWSQYPLSVLPNSDGSSSVSDTMLVAKLPLNGIYPVRYTVWETGIYELSVFTGSTLVSGSSYTIEVSNGTPQASSSYAVGLGLETGVTGEASKFEVYARDRRQSEIQSIMTSATVIDFINEVQRVRIMSNAGEMFHLEFRGQKTVDLEIGMSTLSDVTNALESLPSIENVDVTSDGSNIIQNGDSIDVEFLTERGGLDLIKSSGPEEITRIIEGEAPYRAERQVLKCNANGGYFILSFKELTATIEFDEEIGSVAAKISVLIGHPVTIVDPDDSVPTICSGSGEITFIDFPTELGNVEPISVSFDALDDGSISLLGNGEEHFGAVNGISPIMGYFTLSYDGETTDPIGVYATAGEVKIALENLQSIGSVSVTKDLFRIRESIDGMPPFSVWSITFADENEDGCEPGSWDKCPANIGDLPPLVIDSTLVAYDIGATQLQPAPIISNFEVVKGSAGNAFDDTAGQSILDFSLAHNMLQGVGIEMSEAHTLSCSYSSEALLAADPTGSFELIILNKRILIDAQASLHALDVIVSQALELNHPVSFTGSTHETICHFDRNNPTMAVTKLRFSKDDGPIPNFFVQSEQSVVVIATNNVDAVDKVEYLGGGRYLLTYTPTITGHYSVSVKLNDNYIWTDLSSGVFIYPSNASAHSCSHNSNLVAVAGNEESFTIVARDRYGNKLSSVESNSTSLIISLEGVADGCNNASRHDHPITATEVMETGDSVGHYRIVYTPKLSGVYLASVMLRSQGGLLATYFKNQDFSQPVIGNSNHNLPPYHETPWCAAGKPACDSTRLDLAVSFDWGFESPLDSDPSFPMDSFSVLWAGELKVATTDEYVFTVHLNGDIRLTIGQNAIIDSLVNTSAASVTSVPIVLENDIFYPFRVEYAHSMDEAKIQLFWESSSVPKQIVPSSMFYYSRHVDGPPPSPFSVTVAPGAIDTSSTATGDGLTHCVAMEECSFVIQTKDFNQNNRFNDGSNPGFEIDITGSGDWAGEGRINGVVSSTPAVVSEVTLASNDWQYIGDAYATHLSTQLDTSSSFVGMVSRGDKIGVDGSLYTISSSGIFDSSRVPLFSPYLGPTKSVPVFKASKTCASGTHTVKYTPLVRGSYDIDVRLPSVAEIQRVTTSALTHSSLSGSFTMSFLGGMGSDPLVSGSVAYDATTEEFKIALESIETIGSVAVSLHNCDDPGISCSWDVTFLSLDGDVHLLLPNKVHLGGVSDVRVAALVEGRRSKSLSGFSRTINVLPGPTSPSRTVALGRGLTSATAGQKSVFVIQPKDSYGNDRLADQEQELFAVYIYPEQGDNDGSFPVTKGTIHREGNESGYTVEYTPKASGFHTIAVVQAISTKTQIITTKYNSKARGGTFTIELGNLSTLPISWDADSVALKNALEYSMGGLSLFSVQKQAHGLLNFKYTLTFETLIGNVPNFSVDTSNLIGNTHEWDVTSPTDGHFSHISIIDDPKYETQSIRLTILDQSSLTGATFALKFMGLLTDSIPWDADDILLTQKLKVLSTIGDILVSLDDGDINCDRSWRVTFNPYEGTSPNSLINFGNLTPIEVVNVDSSISVDVETEDDGTSPFRVFVSPAEPAPTKTTVYDYNGVRHFEGLSTGVYKSDSHFFIQSRDKFSNEIIDGPLGEVQIIETSSSSQIGGFFEVSMFETKVRVHASAFTSELEKRLRSIPGVGSLTVSSNSAKDLVVGKSAAVTKGRNTIVPSQRLTEFVVGDWIRIGDKDEGQLFSITDMADVAPFTVTLSSSFWGQSSESSNIYQHGLSQNRRGYQYIVSFDSLLGDIPNLGVDGSLLEGDDAKIVLTSCDWNVNQSLQVHSTSSSLVNGYFYLVYGESKTRALSVSASADELENAILSDINTIHSLSITSAHNHGLGSNSWALHLKSFDDDAQLFFAEGHLLVGGTIVATVTCPVASEDRPESRVESVAGRRGENFIVTLDGPTTVHGGVRHIESGRYFATYRTPRVGEYSLSIQSVRSGGLFGEYFSNQWLHGSPTLTRVDQALDFQWSNSDFVTTTARDFVSARWTGYIKPAFNEVYTFTAHVNDALRLWVGDELLIDKFDNEVDDKNGYVEFSATTVDALKPDQLVAIKVEYRENRGSALIRLQWESISQPFAVIDQPRLFFNASHIHGSPFEVSPLAVKPSSPRFCNVDIVAWDSLQVTWSAPIEDGGSAVNKYLVESWSANEYGTTEKQQLRIKRTITGGLFSISMHSRSTDVPIGSSALDFELLMESLPDIGDVKVTKIEEANEVVYDVEFLLHNSPVPIMNIEMHAITPENAGGEYCVCAKSSSSCSSSGFSNDMSCDSGSTRESTVSTRTHEMLLDRTTIDNGGEFSYVIQGLIQPSTVSDGFGVRVSAGNTEGYGKPCPSLFLKPYGPPLPPAIVELRRVASDPSSLALHFTSVMSPDDKGSIVSAYFVEWSTSEGFETGTVANATLSAESIRGARLPSFNPVNKVFNYYSIDGLLSGIDYFVRISAVNEAGIGPKSLSSPLSLAPGFKPTDLEDQSGVRLSTLLPDEIVSVAESSSTLRVSWRAPFSDNGFGVSNYLIEYWLSSGVQEVQELNLLSPNGGQVRGTFALSYGGDTTDSLSVDSSAEMVKSALESLSTIREVKVWRSGNNPAYKWAVTFVSEFPSISGRVLLVDESTEIADSFGGVPTLQISVSTPGVLPIGYDTKVVAVDDPLQTHFHYLLTDLSAGNHYSVQVSAENRLGYGRPQTSIPNKLAPPVQKPSSPTNVLLSVSSSHSLEVIFSSPESDGGETVTLYRIEWDTEPDFDSLKSSPLGSYSLFPPQNGSGCEPCKHQITGLLKGRDYFVRVYAYNSHGYSIEPGVPSPQHLSPKTTPDPPRFLHIVPQSETKIQVSFPPTDDDGGAPVTKYKIEWNMMSFSARMASMNIDHTALLYSPFNVQTISLSAAEDDLGGSFRIAFGGHATVEIAAKSTANDVKLALDSLPTIGSVSVSRDYQNGLTWVITFLANLSNVSKFGPIELLSVSADPTALPTTFGTNISGASGSSLTGTGIRLEVKEVVTAYKGFEQQTLTTQCDTSAGVLAGTFALAFEGSRTNEIPFDVSASDLRLDIESLTSIGTVKVVRRKTSKNSFQWTIIFLDRLGNVPLLEVHDHLTCSGGSGSALVFVTETVQGVLPRMDGPHSGRVELNATACAAGHDIVHSVGGLTPGMNYHFRVSAWNGAESSYGGNRHSSPSVMVPMAIPDPPSSIEMSSIDDSTILISWDASLDRGVQQITEFKVELAEETDGVDSHSEVTSFAVINMPEIQEIILETTADDMGGYFKVRFMDEVSSNISTDWDEEQIKDALEGISTIEKVEVSIFPHTQDFMFSYGRRWVISFTSQLGNLPSMLVDTGSGLPSTIATGGTLRGSSSVVRVQTIFDGGLPTSFITPSILSSNKKYRSSVLAFNGHSWSVPSISKYSISPSKGAPSPPRKVRVNILSDTKLGVSWTQPSYSGGDPIASYRLEWDNDSMFDQFSSTVNHVTGTEDYYFVIKNLDPMESYFVRVMAYSAMGFSEPVLAVPLLLD</sequence>
<evidence type="ECO:0000256" key="1">
    <source>
        <dbReference type="ARBA" id="ARBA00022737"/>
    </source>
</evidence>
<feature type="domain" description="Fibronectin type-III" evidence="4">
    <location>
        <begin position="5840"/>
        <end position="5952"/>
    </location>
</feature>
<dbReference type="Proteomes" id="UP001530293">
    <property type="component" value="Unassembled WGS sequence"/>
</dbReference>
<keyword evidence="7" id="KW-1185">Reference proteome</keyword>
<feature type="repeat" description="Filamin" evidence="2">
    <location>
        <begin position="4352"/>
        <end position="4446"/>
    </location>
</feature>
<dbReference type="Pfam" id="PF07691">
    <property type="entry name" value="PA14"/>
    <property type="match status" value="3"/>
</dbReference>
<dbReference type="PROSITE" id="PS50853">
    <property type="entry name" value="FN3"/>
    <property type="match status" value="6"/>
</dbReference>
<feature type="domain" description="PA14" evidence="5">
    <location>
        <begin position="5086"/>
        <end position="5231"/>
    </location>
</feature>
<feature type="repeat" description="Filamin" evidence="2">
    <location>
        <begin position="3143"/>
        <end position="3178"/>
    </location>
</feature>
<reference evidence="6 7" key="1">
    <citation type="submission" date="2024-10" db="EMBL/GenBank/DDBJ databases">
        <title>Updated reference genomes for cyclostephanoid diatoms.</title>
        <authorList>
            <person name="Roberts W.R."/>
            <person name="Alverson A.J."/>
        </authorList>
    </citation>
    <scope>NUCLEOTIDE SEQUENCE [LARGE SCALE GENOMIC DNA]</scope>
    <source>
        <strain evidence="6 7">AJA232-27</strain>
    </source>
</reference>
<evidence type="ECO:0000256" key="3">
    <source>
        <dbReference type="SAM" id="SignalP"/>
    </source>
</evidence>
<dbReference type="InterPro" id="IPR011658">
    <property type="entry name" value="PA14_dom"/>
</dbReference>
<feature type="domain" description="Fibronectin type-III" evidence="4">
    <location>
        <begin position="1462"/>
        <end position="1575"/>
    </location>
</feature>
<feature type="domain" description="Fibronectin type-III" evidence="4">
    <location>
        <begin position="6544"/>
        <end position="6639"/>
    </location>
</feature>
<dbReference type="PROSITE" id="PS51820">
    <property type="entry name" value="PA14"/>
    <property type="match status" value="3"/>
</dbReference>
<evidence type="ECO:0000256" key="2">
    <source>
        <dbReference type="PROSITE-ProRule" id="PRU00087"/>
    </source>
</evidence>
<proteinExistence type="predicted"/>
<evidence type="ECO:0008006" key="8">
    <source>
        <dbReference type="Google" id="ProtNLM"/>
    </source>
</evidence>
<dbReference type="SMART" id="SM00060">
    <property type="entry name" value="FN3"/>
    <property type="match status" value="14"/>
</dbReference>
<dbReference type="EMBL" id="JALLBG020000200">
    <property type="protein sequence ID" value="KAL3759510.1"/>
    <property type="molecule type" value="Genomic_DNA"/>
</dbReference>
<evidence type="ECO:0000259" key="5">
    <source>
        <dbReference type="PROSITE" id="PS51820"/>
    </source>
</evidence>